<dbReference type="PANTHER" id="PTHR11319:SF35">
    <property type="entry name" value="OUTER MEMBRANE PROTEIN PMPC-RELATED"/>
    <property type="match status" value="1"/>
</dbReference>
<evidence type="ECO:0000313" key="11">
    <source>
        <dbReference type="Proteomes" id="UP000251717"/>
    </source>
</evidence>
<dbReference type="InterPro" id="IPR032109">
    <property type="entry name" value="Big_3_5"/>
</dbReference>
<proteinExistence type="predicted"/>
<keyword evidence="11" id="KW-1185">Reference proteome</keyword>
<feature type="domain" description="Right handed beta helix" evidence="8">
    <location>
        <begin position="1867"/>
        <end position="2023"/>
    </location>
</feature>
<dbReference type="Pfam" id="PF16640">
    <property type="entry name" value="Big_3_5"/>
    <property type="match status" value="1"/>
</dbReference>
<feature type="domain" description="Bacterial Ig-like" evidence="9">
    <location>
        <begin position="2802"/>
        <end position="2886"/>
    </location>
</feature>
<dbReference type="OrthoDB" id="78104at2157"/>
<dbReference type="InterPro" id="IPR039448">
    <property type="entry name" value="Beta_helix"/>
</dbReference>
<dbReference type="SUPFAM" id="SSF51126">
    <property type="entry name" value="Pectin lyase-like"/>
    <property type="match status" value="9"/>
</dbReference>
<feature type="domain" description="Right handed beta helix" evidence="8">
    <location>
        <begin position="1311"/>
        <end position="1438"/>
    </location>
</feature>
<keyword evidence="4" id="KW-0964">Secreted</keyword>
<dbReference type="InterPro" id="IPR006626">
    <property type="entry name" value="PbH1"/>
</dbReference>
<evidence type="ECO:0000256" key="1">
    <source>
        <dbReference type="ARBA" id="ARBA00004196"/>
    </source>
</evidence>
<dbReference type="Gene3D" id="2.160.20.10">
    <property type="entry name" value="Single-stranded right-handed beta-helix, Pectin lyase-like"/>
    <property type="match status" value="4"/>
</dbReference>
<dbReference type="InterPro" id="IPR012334">
    <property type="entry name" value="Pectin_lyas_fold"/>
</dbReference>
<comment type="caution">
    <text evidence="10">The sequence shown here is derived from an EMBL/GenBank/DDBJ whole genome shotgun (WGS) entry which is preliminary data.</text>
</comment>
<dbReference type="RefSeq" id="WP_165814076.1">
    <property type="nucleotide sequence ID" value="NZ_MZGS01000032.1"/>
</dbReference>
<dbReference type="SMART" id="SM00710">
    <property type="entry name" value="PbH1"/>
    <property type="match status" value="34"/>
</dbReference>
<organism evidence="10 11">
    <name type="scientific">Methanobrevibacter thaueri</name>
    <dbReference type="NCBI Taxonomy" id="190975"/>
    <lineage>
        <taxon>Archaea</taxon>
        <taxon>Methanobacteriati</taxon>
        <taxon>Methanobacteriota</taxon>
        <taxon>Methanomada group</taxon>
        <taxon>Methanobacteria</taxon>
        <taxon>Methanobacteriales</taxon>
        <taxon>Methanobacteriaceae</taxon>
        <taxon>Methanobrevibacter</taxon>
    </lineage>
</organism>
<dbReference type="InterPro" id="IPR003368">
    <property type="entry name" value="POMP_repeat"/>
</dbReference>
<dbReference type="InterPro" id="IPR011050">
    <property type="entry name" value="Pectin_lyase_fold/virulence"/>
</dbReference>
<evidence type="ECO:0000256" key="5">
    <source>
        <dbReference type="ARBA" id="ARBA00022729"/>
    </source>
</evidence>
<name>A0A315XKR5_9EURY</name>
<gene>
    <name evidence="10" type="primary">pmpI_2</name>
    <name evidence="10" type="ORF">MBBTH_21300</name>
</gene>
<keyword evidence="7" id="KW-0998">Cell outer membrane</keyword>
<dbReference type="InterPro" id="IPR013783">
    <property type="entry name" value="Ig-like_fold"/>
</dbReference>
<keyword evidence="6" id="KW-0472">Membrane</keyword>
<dbReference type="Proteomes" id="UP000251717">
    <property type="component" value="Unassembled WGS sequence"/>
</dbReference>
<reference evidence="10 11" key="1">
    <citation type="submission" date="2017-03" db="EMBL/GenBank/DDBJ databases">
        <title>Genome sequence of Methanobrevibacter thaueri.</title>
        <authorList>
            <person name="Poehlein A."/>
            <person name="Seedorf H."/>
            <person name="Daniel R."/>
        </authorList>
    </citation>
    <scope>NUCLEOTIDE SEQUENCE [LARGE SCALE GENOMIC DNA]</scope>
    <source>
        <strain evidence="10 11">DSM 11995</strain>
    </source>
</reference>
<evidence type="ECO:0000259" key="9">
    <source>
        <dbReference type="Pfam" id="PF16640"/>
    </source>
</evidence>
<dbReference type="NCBIfam" id="TIGR01376">
    <property type="entry name" value="POMP_repeat"/>
    <property type="match status" value="3"/>
</dbReference>
<feature type="domain" description="Right handed beta helix" evidence="8">
    <location>
        <begin position="361"/>
        <end position="474"/>
    </location>
</feature>
<dbReference type="GO" id="GO:0005576">
    <property type="term" value="C:extracellular region"/>
    <property type="evidence" value="ECO:0007669"/>
    <property type="project" value="UniProtKB-SubCell"/>
</dbReference>
<evidence type="ECO:0000259" key="8">
    <source>
        <dbReference type="Pfam" id="PF13229"/>
    </source>
</evidence>
<evidence type="ECO:0000256" key="6">
    <source>
        <dbReference type="ARBA" id="ARBA00023136"/>
    </source>
</evidence>
<evidence type="ECO:0000256" key="4">
    <source>
        <dbReference type="ARBA" id="ARBA00022525"/>
    </source>
</evidence>
<comment type="subcellular location">
    <subcellularLocation>
        <location evidence="1">Cell envelope</location>
    </subcellularLocation>
    <subcellularLocation>
        <location evidence="2">Cell outer membrane</location>
    </subcellularLocation>
    <subcellularLocation>
        <location evidence="3">Secreted</location>
    </subcellularLocation>
</comment>
<evidence type="ECO:0000256" key="7">
    <source>
        <dbReference type="ARBA" id="ARBA00023237"/>
    </source>
</evidence>
<dbReference type="EMBL" id="MZGS01000032">
    <property type="protein sequence ID" value="PWB84708.1"/>
    <property type="molecule type" value="Genomic_DNA"/>
</dbReference>
<dbReference type="PANTHER" id="PTHR11319">
    <property type="entry name" value="G PROTEIN-COUPLED RECEPTOR-RELATED"/>
    <property type="match status" value="1"/>
</dbReference>
<dbReference type="Pfam" id="PF13229">
    <property type="entry name" value="Beta_helix"/>
    <property type="match status" value="3"/>
</dbReference>
<evidence type="ECO:0000256" key="3">
    <source>
        <dbReference type="ARBA" id="ARBA00004613"/>
    </source>
</evidence>
<evidence type="ECO:0000256" key="2">
    <source>
        <dbReference type="ARBA" id="ARBA00004442"/>
    </source>
</evidence>
<protein>
    <submittedName>
        <fullName evidence="10">Putative outer membrane protein PmpI</fullName>
    </submittedName>
</protein>
<accession>A0A315XKR5</accession>
<dbReference type="Pfam" id="PF02415">
    <property type="entry name" value="Chlam_PMP"/>
    <property type="match status" value="3"/>
</dbReference>
<keyword evidence="5" id="KW-0732">Signal</keyword>
<sequence length="3329" mass="350582">MVMILAISAVSAADINDTSDSAIQAVDEAPIEEVASEDVDALAVTDNTDVLADVGDKNFTQLQAEIDQSTTGMVNLQSNYIRAEGESDIVINKNFNIFGNDAYTIDAKNLGGIFKINSGCSVLLNNVILTNGNGINGGAIYNEGTVNIMSSTLTANNASLGGAIYNTGIATISGSTLTENTADKGGAVYSTGTLVVDGTNFNENVATYRGGAVYNEGNFEATGSTFDGNDITFRSANDDNGGAAIYNNGGTTNLDNVKVINNIKDIVYRAGNAGDFINAAIVSTSRLYIINSYIANNSGSWGGGVYVTGNETFTVTNTVFEGNVATFGAAIYDEGTSIIVENCNFTDNRCEGVGSPGTANTQAAAILVMGSTSSAIISNSRFNRNIAKVGGAVSISRAGDVLIDDCEFVENTGYSEGGAIYNYAADGATVTVKDSTFVDNDAPFGSAISNDADLELSGNTITGASPAPIANYYGTIESELFVNILQGQTVVTILPTNEITAYITDDNGNAIIDKNLVLLVGGDEVAIVYDKTTGTHTATYTFTNPGSYEVTAKDYDAAHTTAATIIFESPLSSLQALIDANTNGTLNLTYGFSYLENHDSAIKDTGVVISKDITLNGNGVIIDGANVSRLFTVADGVTLTLNNMIITNGAAEKGAGVYVNSGAKLMADSVNFINNTAVKRGGAIYSEGNVLVGDCLFDSNDITFRTANDDNGGAAIYNLNGVLTVYRSNITNNLKNITIRSGNNGDLLVGVVVTTGDTFIIDSYFANNTGSWGGAISSLGYMNTNPYTLNVIDTTFEGNNATFGGAIFVESSNLKVDNCTFENNKGVGVGSTGTSNTHGGAIVVFPTGASANISDSTFIGNSANAGGAVSFAGVDGDTTVDNCTFINNAANDGGAVYLWTQGDATVTVENSEFEGNTAGWGSAISTEGTLKLSNNTIAGDATAIGNWDGSITSELIVTVLDAETHTFIEDVNLYAVVTDDNGNLIEDNTLKFYIDELATSYGAVYNSTSGRYERSVAITTPGTYTVTVTSDSNNLTITTGTIVVIKKGSFTDLQYQLDNLEGNTFELPYDFTYNETVDSALVNGIVLDQGISIDGKGYTISGNNQARVFNVTSNMIMLSNMTIRDGKADKGAGLYINKGEMFMAENVNFINNTATYRGGAIYTEGLVGIDGCVIDSNDITYRASNDDNGGAAIYNNGGIVYINNTAVTNNLKDIVIRDGNDGHLINAVIFNFGGAVIINNSYVANNTGSWGAGIYQNNGSVLEAYNTVFEGNNATFGSAIYNEGGMLTVDNCTFNDNAAVGIGSSGTAETQGAAILVMSEGSSATITNSKFNRNTAKLGGAVSLAGVGEDSIIDNCTFTDNVADISGGAVYLWSDTADLEIADSTFTGNSAVDGGAVYYSSHSDLTVTGSNFTNNTANYGGAIENEGYGDLAVDNSKFVENEAAVSGGAIISSGNASVTNSVFNDNEAAVANTNAIYLWNYNTLALSNNVITGSTDAQILAKGGTTIITPLKVRILDNGTYNIHMSPYTLNATVTDMDGNLIVDNAFRFVVGDTIVEGIEINATTGVYSAVFTPSETGTFVVSANLEDASEIETATLNIFRTLTDLANLVEAANSGDTIVLDGDYTYNPEFDSAIVDGIVINKVLTIDGNGSTISGNGQARIFNVTSDKFTLNNATLRDAKAEKGAAVYVGATGNLFAGTVNFINNTATYRGGAIYSEGLVDVNNCVFDSNDITFRTANADNGGAAIYNLKGTLVINNTNITNNLKDIVIRDGNNGDLLDGVVVTSGETYIKDSYFANNTGSYGGAISSLGYMNTEPYSLTVVNTKFEGNNATFGGAIFVESSKLNVENCTFENNKGVGVGSSGTSNTQGGAIVVHPSGSSATITDSTFIANSANLGGAVSLPGVDAASIIDNCTFINNTASSDGGAVYFWTNAATVTVSDSDFIGNTAPYGGAVENEGYGDLVVDGCTFVENTASLKGGAIISSGSASVTNSVFNDNEAQADTNAIYLWYPNTTLALLNNTITGDAVQIYVKAGIDVLAALNATFLCNQTVPAELGDTFTLNATLTDEKGNSIYDADFRFSVNGETIDEITFDETTGLYTVDYTIKTAGPKVISTNYNLAGLVKYIGILDIPKANVTEFTVEVRFDSIPVGENVTIYVTLLGVNGEGLNETFNVIVNNTEYPVTVANGTGSFNVSGLASGHYSALGIFPGNDNYNGAYATEIFTVLYPDPILNVTSEDITYGEDAVINITLTEADGTPLDGRVGITVGGIFSLDVTIAGFASITVPNLPANETGWAIGVFYHGDEDHLNVWNDTETVKVAKATPTVDITGPSDINIGENADFKATIDAKADVYALNIWVDGVEYIVMGPGEWDSNVAEFMITSDWLPEARDYNITVQFIGNENYTASENVSQILTVNKIDVGNVIQISGSTVTYGENATVTVELPMDAEGNVTVIIPDVGTFNATVEGGLAVVEIPGLGAGLYELFAVEYSGDNRYASHTGMATVEVKQAKSSVEIKPIAEVTYGNNVTIRYTVLNATTIKINVAYGGLVPVCYVTFDANVSKYDGSLVLSNLAAGEYFVVVENDGNDNYTFSAAPAEFTVNKAEPTMQTEIRPNIKAGDANVVVQVVLPENATGKVMLLIDGEPTNQMGYDLINGTVNITVPADFVNAGKRSYYVIYDGDDNYTSAYDLKSFEVSKADPMVIIAVIPDINNKEPDAVSIFVGNITGGLTVARATGQILIEGYGLARLEDLENGIYNLELIDIVPGDYEIKVTYLGDDNFNNATNSTKFTVPKRAATVELTNVTANILGGQNATFTVNMNPDSANGNVTIYINGTEYATVVLDDEYANATVSIPGLGKGTHTIGVKYNGNDHYNASEVVNTTVTVEKAGSKVTIDPIDNVTFGHTVEISYTVENETTVTYSVVNESGVEQTYQIKDGKLVLSGLSVGNYTVTITNAENNMFTGDSATAKFTVSENPTFDFNVNFPENSTDTVFSISVPEDAGGYLLVDIDGQHYYAPVENGTASISIPGLAPGNYTATVSYTGDGKYDNATITKEVTVPSNLPEDALTIPENGDTETPTTYSISLPADATGFLIVDVDGTKYVAALENGSASVTVPALSEGQHNVTVTYTGDDKYSSASKSTTLNVKKPVYKITNNKNVKAVYSAKAYYKVLVTKDGKAVGAGEKVTIKYNGKTYTVKTDSKGYATLKLNTKVKVKKYTITAEYKGVKVTNKVTIKHVIKAKNKKVKKSKKVTKVKITLKKVNGKVLKAKKLKVKFKGKKYTVKTNKKGVATWKVKKSMLKKLKVGKKYKYKVTYGKDVVTKKLTIKK</sequence>
<dbReference type="Gene3D" id="2.60.40.10">
    <property type="entry name" value="Immunoglobulins"/>
    <property type="match status" value="3"/>
</dbReference>
<evidence type="ECO:0000313" key="10">
    <source>
        <dbReference type="EMBL" id="PWB84708.1"/>
    </source>
</evidence>